<dbReference type="Proteomes" id="UP000501534">
    <property type="component" value="Chromosome"/>
</dbReference>
<dbReference type="KEGG" id="uru:DSM104443_03803"/>
<keyword evidence="1" id="KW-1133">Transmembrane helix</keyword>
<dbReference type="Pfam" id="PF07963">
    <property type="entry name" value="N_methyl"/>
    <property type="match status" value="1"/>
</dbReference>
<protein>
    <recommendedName>
        <fullName evidence="4">Prepilin-type N-terminal cleavage/methylation domain-containing protein</fullName>
    </recommendedName>
</protein>
<accession>A0A6M4GZN5</accession>
<evidence type="ECO:0000313" key="2">
    <source>
        <dbReference type="EMBL" id="QJR12710.1"/>
    </source>
</evidence>
<feature type="transmembrane region" description="Helical" evidence="1">
    <location>
        <begin position="7"/>
        <end position="29"/>
    </location>
</feature>
<gene>
    <name evidence="2" type="ORF">DSM104443_03803</name>
</gene>
<dbReference type="AlphaFoldDB" id="A0A6M4GZN5"/>
<evidence type="ECO:0000256" key="1">
    <source>
        <dbReference type="SAM" id="Phobius"/>
    </source>
</evidence>
<dbReference type="InterPro" id="IPR012902">
    <property type="entry name" value="N_methyl_site"/>
</dbReference>
<dbReference type="NCBIfam" id="TIGR02532">
    <property type="entry name" value="IV_pilin_GFxxxE"/>
    <property type="match status" value="1"/>
</dbReference>
<keyword evidence="1" id="KW-0812">Transmembrane</keyword>
<dbReference type="InterPro" id="IPR045584">
    <property type="entry name" value="Pilin-like"/>
</dbReference>
<organism evidence="2 3">
    <name type="scientific">Usitatibacter rugosus</name>
    <dbReference type="NCBI Taxonomy" id="2732067"/>
    <lineage>
        <taxon>Bacteria</taxon>
        <taxon>Pseudomonadati</taxon>
        <taxon>Pseudomonadota</taxon>
        <taxon>Betaproteobacteria</taxon>
        <taxon>Nitrosomonadales</taxon>
        <taxon>Usitatibacteraceae</taxon>
        <taxon>Usitatibacter</taxon>
    </lineage>
</organism>
<reference evidence="2 3" key="1">
    <citation type="submission" date="2020-04" db="EMBL/GenBank/DDBJ databases">
        <title>Usitatibacter rugosus gen. nov., sp. nov. and Usitatibacter palustris sp. nov., novel members of Usitatibacteraceae fam. nov. within the order Nitrosomonadales isolated from soil.</title>
        <authorList>
            <person name="Huber K.J."/>
            <person name="Neumann-Schaal M."/>
            <person name="Geppert A."/>
            <person name="Luckner M."/>
            <person name="Wanner G."/>
            <person name="Overmann J."/>
        </authorList>
    </citation>
    <scope>NUCLEOTIDE SEQUENCE [LARGE SCALE GENOMIC DNA]</scope>
    <source>
        <strain evidence="2 3">0125_3</strain>
    </source>
</reference>
<evidence type="ECO:0008006" key="4">
    <source>
        <dbReference type="Google" id="ProtNLM"/>
    </source>
</evidence>
<dbReference type="EMBL" id="CP053069">
    <property type="protein sequence ID" value="QJR12710.1"/>
    <property type="molecule type" value="Genomic_DNA"/>
</dbReference>
<dbReference type="SUPFAM" id="SSF54523">
    <property type="entry name" value="Pili subunits"/>
    <property type="match status" value="1"/>
</dbReference>
<proteinExistence type="predicted"/>
<evidence type="ECO:0000313" key="3">
    <source>
        <dbReference type="Proteomes" id="UP000501534"/>
    </source>
</evidence>
<sequence length="221" mass="24728">MKRAHQAGFTLIEIVLAMALLAAMLGMAWSGVSFALRSWDAGANQGHRTADLRLSQNFLRRELSEIFPMRFKDAMTLKLALEGSATRLRFVSTRPAGLSTAGLSLVSLEVEGEGRKRNLVMRRAAPDDAAKDFGPLERSESTILYSDVDTVHFSYFGSDNDIEQPKWRDEWTHAKMPTLIRLRVVAADGAEQPETMVRVMLSEEAGCLENTFQRACRPRRP</sequence>
<name>A0A6M4GZN5_9PROT</name>
<dbReference type="RefSeq" id="WP_171095150.1">
    <property type="nucleotide sequence ID" value="NZ_CP053069.1"/>
</dbReference>
<keyword evidence="3" id="KW-1185">Reference proteome</keyword>
<dbReference type="PROSITE" id="PS00409">
    <property type="entry name" value="PROKAR_NTER_METHYL"/>
    <property type="match status" value="1"/>
</dbReference>
<keyword evidence="1" id="KW-0472">Membrane</keyword>